<dbReference type="FunFam" id="1.20.120.1630:FF:000002">
    <property type="entry name" value="Steroid 5 alpha-reductase 1"/>
    <property type="match status" value="1"/>
</dbReference>
<dbReference type="PANTHER" id="PTHR10556:SF37">
    <property type="entry name" value="3-OXO-5-ALPHA-STEROID 4-DEHYDROGENASE 2"/>
    <property type="match status" value="1"/>
</dbReference>
<protein>
    <recommendedName>
        <fullName evidence="3">3-oxo-5alpha-steroid 4-dehydrogenase (NADP(+))</fullName>
        <ecNumber evidence="3">1.3.1.22</ecNumber>
    </recommendedName>
</protein>
<evidence type="ECO:0000256" key="2">
    <source>
        <dbReference type="ARBA" id="ARBA00007742"/>
    </source>
</evidence>
<dbReference type="RefSeq" id="XP_026215156.1">
    <property type="nucleotide sequence ID" value="XM_026359371.1"/>
</dbReference>
<dbReference type="CTD" id="550398"/>
<evidence type="ECO:0000313" key="13">
    <source>
        <dbReference type="Ensembl" id="ENSATEP00000059818.2"/>
    </source>
</evidence>
<dbReference type="Ensembl" id="ENSATET00000037652.2">
    <property type="protein sequence ID" value="ENSATEP00000059818.2"/>
    <property type="gene ID" value="ENSATEG00000015742.3"/>
</dbReference>
<evidence type="ECO:0000256" key="3">
    <source>
        <dbReference type="ARBA" id="ARBA00012049"/>
    </source>
</evidence>
<evidence type="ECO:0000256" key="5">
    <source>
        <dbReference type="ARBA" id="ARBA00022928"/>
    </source>
</evidence>
<sequence length="326" mass="36612">MLVSPVLMSGVDFLFPLVGFFCSHLSPRSVFRFCPWVQGGPVLVVGSRLCPPPSSDSSSLFVLSLRAEQSSSSREMKCRAEAVSCLSWVLVVGGAVYLWHQTRSHTEYGRYAPPGSRCCSARLGWFLQEVPSFLLPLLLQLLTEEPGGGSGRTLLLCTFMLHYFHRSFIYAFLTRGRPVPLIIVVSAAIFCSLNGFLQGHHLLHCTQFEHTWLTDARLAAGFLLFAVGMSINIHSDYILRSLRRPGEVVYRIPYGGMFEFVSGANFFGEIVEWCGYAVAVWSLPAFAFAFFTICSIGPRAYQHHRDYLKKFELYPRSRKAIIPFLL</sequence>
<feature type="domain" description="3-oxo-5-alpha-steroid 4-dehydrogenase C-terminal" evidence="12">
    <location>
        <begin position="178"/>
        <end position="326"/>
    </location>
</feature>
<evidence type="ECO:0000256" key="6">
    <source>
        <dbReference type="ARBA" id="ARBA00022989"/>
    </source>
</evidence>
<evidence type="ECO:0000256" key="7">
    <source>
        <dbReference type="ARBA" id="ARBA00023002"/>
    </source>
</evidence>
<keyword evidence="4 11" id="KW-0812">Transmembrane</keyword>
<comment type="catalytic activity">
    <reaction evidence="10">
        <text>17beta-hydroxy-5alpha-androstan-3-one + NADP(+) = testosterone + NADPH + H(+)</text>
        <dbReference type="Rhea" id="RHEA:50820"/>
        <dbReference type="ChEBI" id="CHEBI:15378"/>
        <dbReference type="ChEBI" id="CHEBI:16330"/>
        <dbReference type="ChEBI" id="CHEBI:17347"/>
        <dbReference type="ChEBI" id="CHEBI:57783"/>
        <dbReference type="ChEBI" id="CHEBI:58349"/>
        <dbReference type="EC" id="1.3.1.22"/>
    </reaction>
    <physiologicalReaction direction="right-to-left" evidence="10">
        <dbReference type="Rhea" id="RHEA:50822"/>
    </physiologicalReaction>
</comment>
<evidence type="ECO:0000256" key="4">
    <source>
        <dbReference type="ARBA" id="ARBA00022692"/>
    </source>
</evidence>
<feature type="transmembrane region" description="Helical" evidence="11">
    <location>
        <begin position="276"/>
        <end position="301"/>
    </location>
</feature>
<reference evidence="13" key="3">
    <citation type="submission" date="2025-09" db="UniProtKB">
        <authorList>
            <consortium name="Ensembl"/>
        </authorList>
    </citation>
    <scope>IDENTIFICATION</scope>
</reference>
<comment type="subcellular location">
    <subcellularLocation>
        <location evidence="1">Microsome membrane</location>
        <topology evidence="1">Multi-pass membrane protein</topology>
    </subcellularLocation>
</comment>
<reference evidence="13" key="2">
    <citation type="submission" date="2025-08" db="UniProtKB">
        <authorList>
            <consortium name="Ensembl"/>
        </authorList>
    </citation>
    <scope>IDENTIFICATION</scope>
</reference>
<dbReference type="EC" id="1.3.1.22" evidence="3"/>
<dbReference type="GO" id="GO:0006702">
    <property type="term" value="P:androgen biosynthetic process"/>
    <property type="evidence" value="ECO:0007669"/>
    <property type="project" value="UniProtKB-ARBA"/>
</dbReference>
<proteinExistence type="inferred from homology"/>
<keyword evidence="6 11" id="KW-1133">Transmembrane helix</keyword>
<keyword evidence="14" id="KW-1185">Reference proteome</keyword>
<dbReference type="AlphaFoldDB" id="A0A7N6BE62"/>
<dbReference type="InterPro" id="IPR001104">
    <property type="entry name" value="3-oxo-5_a-steroid_4-DH_C"/>
</dbReference>
<dbReference type="PROSITE" id="PS50244">
    <property type="entry name" value="S5A_REDUCTASE"/>
    <property type="match status" value="1"/>
</dbReference>
<keyword evidence="5" id="KW-0221">Differentiation</keyword>
<name>A0A7N6BE62_ANATE</name>
<evidence type="ECO:0000256" key="1">
    <source>
        <dbReference type="ARBA" id="ARBA00004154"/>
    </source>
</evidence>
<evidence type="ECO:0000313" key="14">
    <source>
        <dbReference type="Proteomes" id="UP000265040"/>
    </source>
</evidence>
<evidence type="ECO:0000259" key="12">
    <source>
        <dbReference type="Pfam" id="PF02544"/>
    </source>
</evidence>
<dbReference type="GO" id="GO:0007548">
    <property type="term" value="P:sex differentiation"/>
    <property type="evidence" value="ECO:0007669"/>
    <property type="project" value="UniProtKB-KW"/>
</dbReference>
<dbReference type="GeneID" id="113161632"/>
<feature type="transmembrane region" description="Helical" evidence="11">
    <location>
        <begin position="218"/>
        <end position="235"/>
    </location>
</feature>
<accession>A0A7N6BE62</accession>
<dbReference type="GO" id="GO:0047751">
    <property type="term" value="F:3-oxo-5-alpha-steroid 4-dehydrogenase (NADP+) activity"/>
    <property type="evidence" value="ECO:0007669"/>
    <property type="project" value="UniProtKB-EC"/>
</dbReference>
<dbReference type="Proteomes" id="UP000265040">
    <property type="component" value="Chromosome 1"/>
</dbReference>
<comment type="catalytic activity">
    <reaction evidence="9">
        <text>5alpha-pregnane-3,20-dione + NADP(+) = progesterone + NADPH + H(+)</text>
        <dbReference type="Rhea" id="RHEA:21952"/>
        <dbReference type="ChEBI" id="CHEBI:15378"/>
        <dbReference type="ChEBI" id="CHEBI:17026"/>
        <dbReference type="ChEBI" id="CHEBI:28952"/>
        <dbReference type="ChEBI" id="CHEBI:57783"/>
        <dbReference type="ChEBI" id="CHEBI:58349"/>
        <dbReference type="EC" id="1.3.1.22"/>
    </reaction>
    <physiologicalReaction direction="right-to-left" evidence="9">
        <dbReference type="Rhea" id="RHEA:21954"/>
    </physiologicalReaction>
</comment>
<comment type="similarity">
    <text evidence="2">Belongs to the steroid 5-alpha reductase family.</text>
</comment>
<dbReference type="Pfam" id="PF02544">
    <property type="entry name" value="Steroid_dh"/>
    <property type="match status" value="1"/>
</dbReference>
<evidence type="ECO:0000256" key="8">
    <source>
        <dbReference type="ARBA" id="ARBA00023136"/>
    </source>
</evidence>
<evidence type="ECO:0000256" key="10">
    <source>
        <dbReference type="ARBA" id="ARBA00049397"/>
    </source>
</evidence>
<dbReference type="GeneTree" id="ENSGT00950000182886"/>
<feature type="transmembrane region" description="Helical" evidence="11">
    <location>
        <begin position="179"/>
        <end position="197"/>
    </location>
</feature>
<organism evidence="13 14">
    <name type="scientific">Anabas testudineus</name>
    <name type="common">Climbing perch</name>
    <name type="synonym">Anthias testudineus</name>
    <dbReference type="NCBI Taxonomy" id="64144"/>
    <lineage>
        <taxon>Eukaryota</taxon>
        <taxon>Metazoa</taxon>
        <taxon>Chordata</taxon>
        <taxon>Craniata</taxon>
        <taxon>Vertebrata</taxon>
        <taxon>Euteleostomi</taxon>
        <taxon>Actinopterygii</taxon>
        <taxon>Neopterygii</taxon>
        <taxon>Teleostei</taxon>
        <taxon>Neoteleostei</taxon>
        <taxon>Acanthomorphata</taxon>
        <taxon>Anabantaria</taxon>
        <taxon>Anabantiformes</taxon>
        <taxon>Anabantoidei</taxon>
        <taxon>Anabantidae</taxon>
        <taxon>Anabas</taxon>
    </lineage>
</organism>
<keyword evidence="7" id="KW-0560">Oxidoreductase</keyword>
<keyword evidence="8 11" id="KW-0472">Membrane</keyword>
<reference evidence="13" key="1">
    <citation type="submission" date="2021-04" db="EMBL/GenBank/DDBJ databases">
        <authorList>
            <consortium name="Wellcome Sanger Institute Data Sharing"/>
        </authorList>
    </citation>
    <scope>NUCLEOTIDE SEQUENCE [LARGE SCALE GENOMIC DNA]</scope>
</reference>
<evidence type="ECO:0000256" key="9">
    <source>
        <dbReference type="ARBA" id="ARBA00048292"/>
    </source>
</evidence>
<evidence type="ECO:0000256" key="11">
    <source>
        <dbReference type="SAM" id="Phobius"/>
    </source>
</evidence>
<dbReference type="PANTHER" id="PTHR10556">
    <property type="entry name" value="3-OXO-5-ALPHA-STEROID 4-DEHYDROGENASE"/>
    <property type="match status" value="1"/>
</dbReference>
<keyword evidence="5" id="KW-0726">Sexual differentiation</keyword>
<dbReference type="InterPro" id="IPR039357">
    <property type="entry name" value="SRD5A/TECR"/>
</dbReference>